<evidence type="ECO:0008006" key="4">
    <source>
        <dbReference type="Google" id="ProtNLM"/>
    </source>
</evidence>
<proteinExistence type="predicted"/>
<organism evidence="2 3">
    <name type="scientific">Hansschlegelia beijingensis</name>
    <dbReference type="NCBI Taxonomy" id="1133344"/>
    <lineage>
        <taxon>Bacteria</taxon>
        <taxon>Pseudomonadati</taxon>
        <taxon>Pseudomonadota</taxon>
        <taxon>Alphaproteobacteria</taxon>
        <taxon>Hyphomicrobiales</taxon>
        <taxon>Methylopilaceae</taxon>
        <taxon>Hansschlegelia</taxon>
    </lineage>
</organism>
<keyword evidence="3" id="KW-1185">Reference proteome</keyword>
<feature type="transmembrane region" description="Helical" evidence="1">
    <location>
        <begin position="25"/>
        <end position="46"/>
    </location>
</feature>
<dbReference type="EMBL" id="JACIDR010000007">
    <property type="protein sequence ID" value="MBB3974723.1"/>
    <property type="molecule type" value="Genomic_DNA"/>
</dbReference>
<keyword evidence="1" id="KW-0812">Transmembrane</keyword>
<dbReference type="AlphaFoldDB" id="A0A7W6D0X4"/>
<accession>A0A7W6D0X4</accession>
<feature type="transmembrane region" description="Helical" evidence="1">
    <location>
        <begin position="125"/>
        <end position="147"/>
    </location>
</feature>
<dbReference type="RefSeq" id="WP_183396572.1">
    <property type="nucleotide sequence ID" value="NZ_JACIDR010000007.1"/>
</dbReference>
<feature type="transmembrane region" description="Helical" evidence="1">
    <location>
        <begin position="190"/>
        <end position="211"/>
    </location>
</feature>
<gene>
    <name evidence="2" type="ORF">GGR24_003410</name>
</gene>
<sequence length="213" mass="21590">MKTEALIGALTADAAANKPRRLTGAFWTAVAVGTLCAAAAFALTIGPRSDVLTAVGSVRYVFKFVVTIALAIGAAAFLRRLTRPAATSGAGALALWAAPILLALGVGVELMVIPSAEWPARVIGYNALLCMAMIPLLAALPLGALLWALRGAAPASPAAMGAIAGVLAAAIAATFYAAHCRDDSPLFVAVWYPIGVAIVTTAGAALGARLLRW</sequence>
<keyword evidence="1" id="KW-0472">Membrane</keyword>
<protein>
    <recommendedName>
        <fullName evidence="4">DUF1109 family protein</fullName>
    </recommendedName>
</protein>
<name>A0A7W6D0X4_9HYPH</name>
<evidence type="ECO:0000313" key="3">
    <source>
        <dbReference type="Proteomes" id="UP000528964"/>
    </source>
</evidence>
<dbReference type="InterPro" id="IPR009495">
    <property type="entry name" value="NrsF"/>
</dbReference>
<dbReference type="Pfam" id="PF06532">
    <property type="entry name" value="NrsF"/>
    <property type="match status" value="1"/>
</dbReference>
<evidence type="ECO:0000256" key="1">
    <source>
        <dbReference type="SAM" id="Phobius"/>
    </source>
</evidence>
<keyword evidence="1" id="KW-1133">Transmembrane helix</keyword>
<dbReference type="Proteomes" id="UP000528964">
    <property type="component" value="Unassembled WGS sequence"/>
</dbReference>
<feature type="transmembrane region" description="Helical" evidence="1">
    <location>
        <begin position="90"/>
        <end position="113"/>
    </location>
</feature>
<evidence type="ECO:0000313" key="2">
    <source>
        <dbReference type="EMBL" id="MBB3974723.1"/>
    </source>
</evidence>
<feature type="transmembrane region" description="Helical" evidence="1">
    <location>
        <begin position="159"/>
        <end position="178"/>
    </location>
</feature>
<reference evidence="2 3" key="1">
    <citation type="submission" date="2020-08" db="EMBL/GenBank/DDBJ databases">
        <title>Genomic Encyclopedia of Type Strains, Phase IV (KMG-IV): sequencing the most valuable type-strain genomes for metagenomic binning, comparative biology and taxonomic classification.</title>
        <authorList>
            <person name="Goeker M."/>
        </authorList>
    </citation>
    <scope>NUCLEOTIDE SEQUENCE [LARGE SCALE GENOMIC DNA]</scope>
    <source>
        <strain evidence="2 3">DSM 25481</strain>
    </source>
</reference>
<feature type="transmembrane region" description="Helical" evidence="1">
    <location>
        <begin position="58"/>
        <end position="78"/>
    </location>
</feature>
<comment type="caution">
    <text evidence="2">The sequence shown here is derived from an EMBL/GenBank/DDBJ whole genome shotgun (WGS) entry which is preliminary data.</text>
</comment>